<dbReference type="AlphaFoldDB" id="A0A397G8M3"/>
<comment type="caution">
    <text evidence="1">The sequence shown here is derived from an EMBL/GenBank/DDBJ whole genome shotgun (WGS) entry which is preliminary data.</text>
</comment>
<evidence type="ECO:0000313" key="2">
    <source>
        <dbReference type="Proteomes" id="UP000266861"/>
    </source>
</evidence>
<protein>
    <submittedName>
        <fullName evidence="1">Uncharacterized protein</fullName>
    </submittedName>
</protein>
<keyword evidence="2" id="KW-1185">Reference proteome</keyword>
<evidence type="ECO:0000313" key="1">
    <source>
        <dbReference type="EMBL" id="RHZ45716.1"/>
    </source>
</evidence>
<accession>A0A397G8M3</accession>
<proteinExistence type="predicted"/>
<dbReference type="EMBL" id="PQFF01000540">
    <property type="protein sequence ID" value="RHZ45716.1"/>
    <property type="molecule type" value="Genomic_DNA"/>
</dbReference>
<reference evidence="1 2" key="1">
    <citation type="submission" date="2018-08" db="EMBL/GenBank/DDBJ databases">
        <title>Genome and evolution of the arbuscular mycorrhizal fungus Diversispora epigaea (formerly Glomus versiforme) and its bacterial endosymbionts.</title>
        <authorList>
            <person name="Sun X."/>
            <person name="Fei Z."/>
            <person name="Harrison M."/>
        </authorList>
    </citation>
    <scope>NUCLEOTIDE SEQUENCE [LARGE SCALE GENOMIC DNA]</scope>
    <source>
        <strain evidence="1 2">IT104</strain>
    </source>
</reference>
<name>A0A397G8M3_9GLOM</name>
<sequence length="71" mass="8139">MGGRRLTLNDACDVAIKREIVRNYNTWCPKCVIDSQRIGINVAKDIVKLREGECLLALYLNTRTPLIWKCC</sequence>
<gene>
    <name evidence="1" type="ORF">Glove_658g17</name>
</gene>
<dbReference type="Proteomes" id="UP000266861">
    <property type="component" value="Unassembled WGS sequence"/>
</dbReference>
<organism evidence="1 2">
    <name type="scientific">Diversispora epigaea</name>
    <dbReference type="NCBI Taxonomy" id="1348612"/>
    <lineage>
        <taxon>Eukaryota</taxon>
        <taxon>Fungi</taxon>
        <taxon>Fungi incertae sedis</taxon>
        <taxon>Mucoromycota</taxon>
        <taxon>Glomeromycotina</taxon>
        <taxon>Glomeromycetes</taxon>
        <taxon>Diversisporales</taxon>
        <taxon>Diversisporaceae</taxon>
        <taxon>Diversispora</taxon>
    </lineage>
</organism>